<name>A0A0E9TLL1_ANGAN</name>
<organism evidence="1">
    <name type="scientific">Anguilla anguilla</name>
    <name type="common">European freshwater eel</name>
    <name type="synonym">Muraena anguilla</name>
    <dbReference type="NCBI Taxonomy" id="7936"/>
    <lineage>
        <taxon>Eukaryota</taxon>
        <taxon>Metazoa</taxon>
        <taxon>Chordata</taxon>
        <taxon>Craniata</taxon>
        <taxon>Vertebrata</taxon>
        <taxon>Euteleostomi</taxon>
        <taxon>Actinopterygii</taxon>
        <taxon>Neopterygii</taxon>
        <taxon>Teleostei</taxon>
        <taxon>Anguilliformes</taxon>
        <taxon>Anguillidae</taxon>
        <taxon>Anguilla</taxon>
    </lineage>
</organism>
<reference evidence="1" key="1">
    <citation type="submission" date="2014-11" db="EMBL/GenBank/DDBJ databases">
        <authorList>
            <person name="Amaro Gonzalez C."/>
        </authorList>
    </citation>
    <scope>NUCLEOTIDE SEQUENCE</scope>
</reference>
<proteinExistence type="predicted"/>
<evidence type="ECO:0000313" key="1">
    <source>
        <dbReference type="EMBL" id="JAH53643.1"/>
    </source>
</evidence>
<reference evidence="1" key="2">
    <citation type="journal article" date="2015" name="Fish Shellfish Immunol.">
        <title>Early steps in the European eel (Anguilla anguilla)-Vibrio vulnificus interaction in the gills: Role of the RtxA13 toxin.</title>
        <authorList>
            <person name="Callol A."/>
            <person name="Pajuelo D."/>
            <person name="Ebbesson L."/>
            <person name="Teles M."/>
            <person name="MacKenzie S."/>
            <person name="Amaro C."/>
        </authorList>
    </citation>
    <scope>NUCLEOTIDE SEQUENCE</scope>
</reference>
<accession>A0A0E9TLL1</accession>
<dbReference type="EMBL" id="GBXM01054934">
    <property type="protein sequence ID" value="JAH53643.1"/>
    <property type="molecule type" value="Transcribed_RNA"/>
</dbReference>
<protein>
    <submittedName>
        <fullName evidence="1">Uncharacterized protein</fullName>
    </submittedName>
</protein>
<sequence length="63" mass="6932">MVVQCLSSNRHAPPPRHLCALHGPVCGEGGQIQGSVQLHRQNFPGGRRGRFSLLALYPTSWVR</sequence>
<dbReference type="AlphaFoldDB" id="A0A0E9TLL1"/>